<dbReference type="RefSeq" id="WP_107035716.1">
    <property type="nucleotide sequence ID" value="NZ_CAPJTV010000003.1"/>
</dbReference>
<protein>
    <recommendedName>
        <fullName evidence="3">Right-handed parallel beta-helix repeat-containing protein</fullName>
    </recommendedName>
</protein>
<dbReference type="Proteomes" id="UP000244925">
    <property type="component" value="Unassembled WGS sequence"/>
</dbReference>
<evidence type="ECO:0008006" key="3">
    <source>
        <dbReference type="Google" id="ProtNLM"/>
    </source>
</evidence>
<accession>A0A2V1IVV0</accession>
<proteinExistence type="predicted"/>
<dbReference type="AlphaFoldDB" id="A0A2V1IVV0"/>
<comment type="caution">
    <text evidence="1">The sequence shown here is derived from an EMBL/GenBank/DDBJ whole genome shotgun (WGS) entry which is preliminary data.</text>
</comment>
<gene>
    <name evidence="1" type="ORF">C5O25_05405</name>
</gene>
<organism evidence="1 2">
    <name type="scientific">Paramuribaculum intestinale</name>
    <dbReference type="NCBI Taxonomy" id="2094151"/>
    <lineage>
        <taxon>Bacteria</taxon>
        <taxon>Pseudomonadati</taxon>
        <taxon>Bacteroidota</taxon>
        <taxon>Bacteroidia</taxon>
        <taxon>Bacteroidales</taxon>
        <taxon>Muribaculaceae</taxon>
        <taxon>Paramuribaculum</taxon>
    </lineage>
</organism>
<evidence type="ECO:0000313" key="1">
    <source>
        <dbReference type="EMBL" id="PWB08032.1"/>
    </source>
</evidence>
<dbReference type="EMBL" id="PUBV01000008">
    <property type="protein sequence ID" value="PWB08032.1"/>
    <property type="molecule type" value="Genomic_DNA"/>
</dbReference>
<keyword evidence="2" id="KW-1185">Reference proteome</keyword>
<evidence type="ECO:0000313" key="2">
    <source>
        <dbReference type="Proteomes" id="UP000244925"/>
    </source>
</evidence>
<name>A0A2V1IVV0_9BACT</name>
<reference evidence="2" key="1">
    <citation type="submission" date="2018-02" db="EMBL/GenBank/DDBJ databases">
        <authorList>
            <person name="Clavel T."/>
            <person name="Strowig T."/>
        </authorList>
    </citation>
    <scope>NUCLEOTIDE SEQUENCE [LARGE SCALE GENOMIC DNA]</scope>
    <source>
        <strain evidence="2">DSM 100764</strain>
    </source>
</reference>
<sequence length="382" mass="40014">MGETSPAVAVTVYNRCDKVMRITDVSVSGVRGADVRLNVDGFSGTAFHDLDIRPGDSIIVLADVLPEAPVIGGRIDFSVNGTVTSLPFVGEALDPLILRDVTVTADTRLEAGAIVRVFGCLTVADGATLLIEEGASVYFHDGASLCVAGRLVAQGTPDAQIKLCGDRLGNVVTSIPFDIIPGQWGGVSVEGGSVDMKCVNVFNPVVALKCGEEAEVSLDNCRLTNASQRVVDAASSCIEAVGCEFSSSPDGVVVLSGGRASFGRCTFASDYLFAASTGALLQLSDEATVEVGESIFFGSCPDLSPANPSGALFERCTFRSHGSDDNMFVGCLWNCDPLFDVDAGRYVFDYRLKQDSPARAILCGVRTDRYGVSGSLPGAYNS</sequence>